<reference evidence="3 4" key="1">
    <citation type="journal article" date="2014" name="Int. J. Syst. Evol. Microbiol.">
        <title>Listeria floridensis sp. nov., Listeria aquatica sp. nov., Listeria cornellensis sp. nov., Listeria riparia sp. nov. and Listeria grandensis sp. nov., from agricultural and natural environments.</title>
        <authorList>
            <person name="den Bakker H.C."/>
            <person name="Warchocki S."/>
            <person name="Wright E.M."/>
            <person name="Allred A.F."/>
            <person name="Ahlstrom C."/>
            <person name="Manuel C.S."/>
            <person name="Stasiewicz M.J."/>
            <person name="Burrell A."/>
            <person name="Roof S."/>
            <person name="Strawn L."/>
            <person name="Fortes E.D."/>
            <person name="Nightingale K.K."/>
            <person name="Kephart D."/>
            <person name="Wiedmann M."/>
        </authorList>
    </citation>
    <scope>NUCLEOTIDE SEQUENCE [LARGE SCALE GENOMIC DNA]</scope>
    <source>
        <strain evidence="3 4">FSL S10-1204</strain>
    </source>
</reference>
<dbReference type="PATRIC" id="fig|1265816.5.peg.2576"/>
<dbReference type="OrthoDB" id="2366312at2"/>
<proteinExistence type="inferred from homology"/>
<sequence>MSVNMFLDSADEQMQSIQSMCQMYISEMEQVKATITYFTAETALKGRAYDAAKEYFEATYVPLANGIILIAEAVQKAAKKLVEEYRTEVDENSLQEDALRNQLRQLGDLMEESTMCFAPSATSLSGAEFSTNPFLPFYENQKQEIQGKLDKLLSYDIASATLFAEVESIIVSVETGLRKVNSGRNFDVATGIYATPAEDDSDWSQTIQNNYQEYLKVTKTGLLAGGYASTLNVLRAETVASSKKN</sequence>
<keyword evidence="4" id="KW-1185">Reference proteome</keyword>
<dbReference type="InterPro" id="IPR051768">
    <property type="entry name" value="Bact_secretion_toxin"/>
</dbReference>
<dbReference type="PROSITE" id="PS51756">
    <property type="entry name" value="LXG"/>
    <property type="match status" value="1"/>
</dbReference>
<name>W7D2N8_9LIST</name>
<dbReference type="Pfam" id="PF04740">
    <property type="entry name" value="LXG"/>
    <property type="match status" value="1"/>
</dbReference>
<evidence type="ECO:0000256" key="1">
    <source>
        <dbReference type="ARBA" id="ARBA00034117"/>
    </source>
</evidence>
<comment type="caution">
    <text evidence="3">The sequence shown here is derived from an EMBL/GenBank/DDBJ whole genome shotgun (WGS) entry which is preliminary data.</text>
</comment>
<gene>
    <name evidence="3" type="ORF">PRIP_13054</name>
</gene>
<evidence type="ECO:0000259" key="2">
    <source>
        <dbReference type="PROSITE" id="PS51756"/>
    </source>
</evidence>
<evidence type="ECO:0000313" key="3">
    <source>
        <dbReference type="EMBL" id="EUJ43457.1"/>
    </source>
</evidence>
<dbReference type="InterPro" id="IPR006829">
    <property type="entry name" value="LXG_dom"/>
</dbReference>
<dbReference type="Proteomes" id="UP000019248">
    <property type="component" value="Unassembled WGS sequence"/>
</dbReference>
<accession>W7D2N8</accession>
<feature type="domain" description="LXG" evidence="2">
    <location>
        <begin position="1"/>
        <end position="224"/>
    </location>
</feature>
<comment type="similarity">
    <text evidence="1">In the N-terminal section; belongs to the LXG family.</text>
</comment>
<dbReference type="RefSeq" id="WP_036101397.1">
    <property type="nucleotide sequence ID" value="NZ_AODL01000024.1"/>
</dbReference>
<dbReference type="PANTHER" id="PTHR34976">
    <property type="entry name" value="RIBONUCLEASE YQCG-RELATED"/>
    <property type="match status" value="1"/>
</dbReference>
<dbReference type="PANTHER" id="PTHR34976:SF1">
    <property type="entry name" value="TOXIN BC_0920"/>
    <property type="match status" value="1"/>
</dbReference>
<dbReference type="EMBL" id="AODL01000024">
    <property type="protein sequence ID" value="EUJ43457.1"/>
    <property type="molecule type" value="Genomic_DNA"/>
</dbReference>
<organism evidence="3 4">
    <name type="scientific">Listeria riparia FSL S10-1204</name>
    <dbReference type="NCBI Taxonomy" id="1265816"/>
    <lineage>
        <taxon>Bacteria</taxon>
        <taxon>Bacillati</taxon>
        <taxon>Bacillota</taxon>
        <taxon>Bacilli</taxon>
        <taxon>Bacillales</taxon>
        <taxon>Listeriaceae</taxon>
        <taxon>Listeria</taxon>
    </lineage>
</organism>
<protein>
    <recommendedName>
        <fullName evidence="2">LXG domain-containing protein</fullName>
    </recommendedName>
</protein>
<dbReference type="AlphaFoldDB" id="W7D2N8"/>
<evidence type="ECO:0000313" key="4">
    <source>
        <dbReference type="Proteomes" id="UP000019248"/>
    </source>
</evidence>